<dbReference type="EMBL" id="VZRP01019884">
    <property type="protein sequence ID" value="NWV70493.1"/>
    <property type="molecule type" value="Genomic_DNA"/>
</dbReference>
<evidence type="ECO:0000313" key="2">
    <source>
        <dbReference type="EMBL" id="NWV70493.1"/>
    </source>
</evidence>
<protein>
    <submittedName>
        <fullName evidence="2">FHAD1 protein</fullName>
    </submittedName>
</protein>
<dbReference type="Gene3D" id="2.60.200.20">
    <property type="match status" value="1"/>
</dbReference>
<name>A0A7K6H4I5_9PASS</name>
<accession>A0A7K6H4I5</accession>
<dbReference type="InterPro" id="IPR000253">
    <property type="entry name" value="FHA_dom"/>
</dbReference>
<gene>
    <name evidence="2" type="primary">Fhad1_2</name>
    <name evidence="2" type="ORF">MALELE_R15418</name>
</gene>
<organism evidence="2 3">
    <name type="scientific">Malurus elegans</name>
    <name type="common">Red-winged fairywren</name>
    <dbReference type="NCBI Taxonomy" id="720584"/>
    <lineage>
        <taxon>Eukaryota</taxon>
        <taxon>Metazoa</taxon>
        <taxon>Chordata</taxon>
        <taxon>Craniata</taxon>
        <taxon>Vertebrata</taxon>
        <taxon>Euteleostomi</taxon>
        <taxon>Archelosauria</taxon>
        <taxon>Archosauria</taxon>
        <taxon>Dinosauria</taxon>
        <taxon>Saurischia</taxon>
        <taxon>Theropoda</taxon>
        <taxon>Coelurosauria</taxon>
        <taxon>Aves</taxon>
        <taxon>Neognathae</taxon>
        <taxon>Neoaves</taxon>
        <taxon>Telluraves</taxon>
        <taxon>Australaves</taxon>
        <taxon>Passeriformes</taxon>
        <taxon>Meliphagoidea</taxon>
        <taxon>Maluridae</taxon>
        <taxon>Malurus</taxon>
    </lineage>
</organism>
<feature type="domain" description="FHA" evidence="1">
    <location>
        <begin position="19"/>
        <end position="70"/>
    </location>
</feature>
<sequence length="120" mass="13212">MRAFPKGSEGHFQLKSYTATIGNHRGTDIVLQRSQPANPHAALEFSPSDNSFILGDFNSLHGTFVSSCQVQNAAGGCSELWHRFGPSSCWWMELLWMKLWMLLPMEGCPGKVGGDVQGKV</sequence>
<dbReference type="InterPro" id="IPR008984">
    <property type="entry name" value="SMAD_FHA_dom_sf"/>
</dbReference>
<dbReference type="Pfam" id="PF00498">
    <property type="entry name" value="FHA"/>
    <property type="match status" value="1"/>
</dbReference>
<feature type="non-terminal residue" evidence="2">
    <location>
        <position position="1"/>
    </location>
</feature>
<keyword evidence="3" id="KW-1185">Reference proteome</keyword>
<dbReference type="AlphaFoldDB" id="A0A7K6H4I5"/>
<dbReference type="SUPFAM" id="SSF49879">
    <property type="entry name" value="SMAD/FHA domain"/>
    <property type="match status" value="1"/>
</dbReference>
<proteinExistence type="predicted"/>
<comment type="caution">
    <text evidence="2">The sequence shown here is derived from an EMBL/GenBank/DDBJ whole genome shotgun (WGS) entry which is preliminary data.</text>
</comment>
<reference evidence="2 3" key="1">
    <citation type="submission" date="2019-09" db="EMBL/GenBank/DDBJ databases">
        <title>Bird 10,000 Genomes (B10K) Project - Family phase.</title>
        <authorList>
            <person name="Zhang G."/>
        </authorList>
    </citation>
    <scope>NUCLEOTIDE SEQUENCE [LARGE SCALE GENOMIC DNA]</scope>
    <source>
        <strain evidence="2">B10K-DU-029-44</strain>
        <tissue evidence="2">Heart</tissue>
    </source>
</reference>
<feature type="non-terminal residue" evidence="2">
    <location>
        <position position="120"/>
    </location>
</feature>
<evidence type="ECO:0000259" key="1">
    <source>
        <dbReference type="PROSITE" id="PS50006"/>
    </source>
</evidence>
<dbReference type="Proteomes" id="UP000564407">
    <property type="component" value="Unassembled WGS sequence"/>
</dbReference>
<dbReference type="PROSITE" id="PS50006">
    <property type="entry name" value="FHA_DOMAIN"/>
    <property type="match status" value="1"/>
</dbReference>
<evidence type="ECO:0000313" key="3">
    <source>
        <dbReference type="Proteomes" id="UP000564407"/>
    </source>
</evidence>